<evidence type="ECO:0000313" key="1">
    <source>
        <dbReference type="EMBL" id="EGJ50258.1"/>
    </source>
</evidence>
<dbReference type="STRING" id="690850.Desaf_1929"/>
<gene>
    <name evidence="1" type="ORF">Desaf_1929</name>
</gene>
<dbReference type="eggNOG" id="COG4381">
    <property type="taxonomic scope" value="Bacteria"/>
</dbReference>
<protein>
    <submittedName>
        <fullName evidence="1">GP46 family protein</fullName>
    </submittedName>
</protein>
<sequence length="147" mass="16058">MDLLLDWTSDCADLTLSRADLATEQGLQSACILSLFTDARCDADELPEGETDSRGWWGDGLDGLDGTPVRRGSKLWLLGREKQVERTRQRAEEYAAAALQWLVTDGHAKAVAVSASWEGRGLLLLRVAVTLPDSRIWTLQNTVSTGG</sequence>
<organism evidence="1 2">
    <name type="scientific">Desulfocurvibacter africanus subsp. africanus str. Walvis Bay</name>
    <dbReference type="NCBI Taxonomy" id="690850"/>
    <lineage>
        <taxon>Bacteria</taxon>
        <taxon>Pseudomonadati</taxon>
        <taxon>Thermodesulfobacteriota</taxon>
        <taxon>Desulfovibrionia</taxon>
        <taxon>Desulfovibrionales</taxon>
        <taxon>Desulfovibrionaceae</taxon>
        <taxon>Desulfocurvibacter</taxon>
    </lineage>
</organism>
<dbReference type="AlphaFoldDB" id="F3Z2U1"/>
<dbReference type="Proteomes" id="UP000007844">
    <property type="component" value="Chromosome"/>
</dbReference>
<dbReference type="KEGG" id="daf:Desaf_1929"/>
<accession>F3Z2U1</accession>
<evidence type="ECO:0000313" key="2">
    <source>
        <dbReference type="Proteomes" id="UP000007844"/>
    </source>
</evidence>
<dbReference type="Pfam" id="PF07409">
    <property type="entry name" value="GP46"/>
    <property type="match status" value="1"/>
</dbReference>
<dbReference type="HOGENOM" id="CLU_119472_0_0_7"/>
<name>F3Z2U1_DESAF</name>
<dbReference type="InterPro" id="IPR010877">
    <property type="entry name" value="Phage_Mu_Gp46"/>
</dbReference>
<proteinExistence type="predicted"/>
<keyword evidence="2" id="KW-1185">Reference proteome</keyword>
<dbReference type="EMBL" id="CP003221">
    <property type="protein sequence ID" value="EGJ50258.1"/>
    <property type="molecule type" value="Genomic_DNA"/>
</dbReference>
<dbReference type="RefSeq" id="WP_014260010.1">
    <property type="nucleotide sequence ID" value="NC_016629.1"/>
</dbReference>
<reference evidence="1 2" key="1">
    <citation type="journal article" date="2011" name="J. Bacteriol.">
        <title>Genome sequence of the mercury-methylating and pleomorphic Desulfovibrio africanus Strain Walvis Bay.</title>
        <authorList>
            <person name="Brown S.D."/>
            <person name="Wall J.D."/>
            <person name="Kucken A.M."/>
            <person name="Gilmour C.C."/>
            <person name="Podar M."/>
            <person name="Brandt C.C."/>
            <person name="Teshima H."/>
            <person name="Detter J.C."/>
            <person name="Han C.S."/>
            <person name="Land M.L."/>
            <person name="Lucas S."/>
            <person name="Han J."/>
            <person name="Pennacchio L."/>
            <person name="Nolan M."/>
            <person name="Pitluck S."/>
            <person name="Woyke T."/>
            <person name="Goodwin L."/>
            <person name="Palumbo A.V."/>
            <person name="Elias D.A."/>
        </authorList>
    </citation>
    <scope>NUCLEOTIDE SEQUENCE [LARGE SCALE GENOMIC DNA]</scope>
    <source>
        <strain evidence="1 2">Walvis Bay</strain>
    </source>
</reference>